<evidence type="ECO:0000313" key="2">
    <source>
        <dbReference type="Proteomes" id="UP000613740"/>
    </source>
</evidence>
<keyword evidence="2" id="KW-1185">Reference proteome</keyword>
<name>A0A835WSK3_9CHLO</name>
<proteinExistence type="predicted"/>
<dbReference type="Proteomes" id="UP000613740">
    <property type="component" value="Unassembled WGS sequence"/>
</dbReference>
<protein>
    <submittedName>
        <fullName evidence="1">Uncharacterized protein</fullName>
    </submittedName>
</protein>
<dbReference type="EMBL" id="JAEHOD010000005">
    <property type="protein sequence ID" value="KAG2452672.1"/>
    <property type="molecule type" value="Genomic_DNA"/>
</dbReference>
<dbReference type="AlphaFoldDB" id="A0A835WSK3"/>
<reference evidence="1" key="1">
    <citation type="journal article" date="2020" name="bioRxiv">
        <title>Comparative genomics of Chlamydomonas.</title>
        <authorList>
            <person name="Craig R.J."/>
            <person name="Hasan A.R."/>
            <person name="Ness R.W."/>
            <person name="Keightley P.D."/>
        </authorList>
    </citation>
    <scope>NUCLEOTIDE SEQUENCE</scope>
    <source>
        <strain evidence="1">CCAP 11/173</strain>
    </source>
</reference>
<sequence>MSAQGQADEPLSLGRVVPWWHQVLFMKLRLDRVLKIDLKGMPASEALACGDALPEFKPSGKWTAPYARYTPGWWNVFLPNH</sequence>
<organism evidence="1 2">
    <name type="scientific">Chlamydomonas schloesseri</name>
    <dbReference type="NCBI Taxonomy" id="2026947"/>
    <lineage>
        <taxon>Eukaryota</taxon>
        <taxon>Viridiplantae</taxon>
        <taxon>Chlorophyta</taxon>
        <taxon>core chlorophytes</taxon>
        <taxon>Chlorophyceae</taxon>
        <taxon>CS clade</taxon>
        <taxon>Chlamydomonadales</taxon>
        <taxon>Chlamydomonadaceae</taxon>
        <taxon>Chlamydomonas</taxon>
    </lineage>
</organism>
<dbReference type="OrthoDB" id="5200at2759"/>
<dbReference type="PANTHER" id="PTHR35319">
    <property type="match status" value="1"/>
</dbReference>
<comment type="caution">
    <text evidence="1">The sequence shown here is derived from an EMBL/GenBank/DDBJ whole genome shotgun (WGS) entry which is preliminary data.</text>
</comment>
<evidence type="ECO:0000313" key="1">
    <source>
        <dbReference type="EMBL" id="KAG2452672.1"/>
    </source>
</evidence>
<gene>
    <name evidence="1" type="ORF">HYH02_002905</name>
</gene>
<accession>A0A835WSK3</accession>
<dbReference type="PANTHER" id="PTHR35319:SF2">
    <property type="entry name" value="YCF54"/>
    <property type="match status" value="1"/>
</dbReference>
<dbReference type="InterPro" id="IPR019616">
    <property type="entry name" value="Ycf54"/>
</dbReference>